<dbReference type="EMBL" id="CP077107">
    <property type="protein sequence ID" value="QXO94274.1"/>
    <property type="molecule type" value="Genomic_DNA"/>
</dbReference>
<sequence>MKRDFQDYLDDIGDMIHIILEFTDNMSYEEFLEDKKTQFAVVRAFEVMGEAAKKIPLDIRDRYPTIPWAEMAGMRDKLIHEYFGVNFQIVFKTAREILPSISKDFALVKTNIFSIEQE</sequence>
<dbReference type="GO" id="GO:0000166">
    <property type="term" value="F:nucleotide binding"/>
    <property type="evidence" value="ECO:0007669"/>
    <property type="project" value="UniProtKB-KW"/>
</dbReference>
<organism evidence="6 7">
    <name type="scientific">Methanospirillum hungatei</name>
    <dbReference type="NCBI Taxonomy" id="2203"/>
    <lineage>
        <taxon>Archaea</taxon>
        <taxon>Methanobacteriati</taxon>
        <taxon>Methanobacteriota</taxon>
        <taxon>Stenosarchaea group</taxon>
        <taxon>Methanomicrobia</taxon>
        <taxon>Methanomicrobiales</taxon>
        <taxon>Methanospirillaceae</taxon>
        <taxon>Methanospirillum</taxon>
    </lineage>
</organism>
<protein>
    <submittedName>
        <fullName evidence="6">DUF86 domain-containing protein</fullName>
    </submittedName>
</protein>
<dbReference type="Pfam" id="PF01934">
    <property type="entry name" value="HepT-like"/>
    <property type="match status" value="1"/>
</dbReference>
<dbReference type="OrthoDB" id="318716at2157"/>
<keyword evidence="5" id="KW-0378">Hydrolase</keyword>
<dbReference type="AlphaFoldDB" id="A0A8F5ZGA0"/>
<keyword evidence="2" id="KW-1277">Toxin-antitoxin system</keyword>
<evidence type="ECO:0000256" key="5">
    <source>
        <dbReference type="ARBA" id="ARBA00022801"/>
    </source>
</evidence>
<evidence type="ECO:0000313" key="7">
    <source>
        <dbReference type="Proteomes" id="UP000694228"/>
    </source>
</evidence>
<evidence type="ECO:0000256" key="2">
    <source>
        <dbReference type="ARBA" id="ARBA00022649"/>
    </source>
</evidence>
<proteinExistence type="predicted"/>
<reference evidence="6 7" key="1">
    <citation type="submission" date="2021-06" db="EMBL/GenBank/DDBJ databases">
        <title>Complete genome sequence of the secondary alcohol utilizing methanogen Methanospirillum hungatei strain GP1.</title>
        <authorList>
            <person name="Day L.A."/>
            <person name="Costa K.C."/>
        </authorList>
    </citation>
    <scope>NUCLEOTIDE SEQUENCE [LARGE SCALE GENOMIC DNA]</scope>
    <source>
        <strain evidence="6 7">GP1</strain>
    </source>
</reference>
<dbReference type="InterPro" id="IPR051813">
    <property type="entry name" value="HepT_RNase_toxin"/>
</dbReference>
<name>A0A8F5ZGA0_METHU</name>
<keyword evidence="4" id="KW-0547">Nucleotide-binding</keyword>
<keyword evidence="1" id="KW-0597">Phosphoprotein</keyword>
<gene>
    <name evidence="6" type="ORF">KSK55_13205</name>
</gene>
<evidence type="ECO:0000256" key="4">
    <source>
        <dbReference type="ARBA" id="ARBA00022741"/>
    </source>
</evidence>
<dbReference type="PANTHER" id="PTHR34139">
    <property type="entry name" value="UPF0331 PROTEIN MJ0127"/>
    <property type="match status" value="1"/>
</dbReference>
<keyword evidence="3" id="KW-0540">Nuclease</keyword>
<evidence type="ECO:0000256" key="1">
    <source>
        <dbReference type="ARBA" id="ARBA00022553"/>
    </source>
</evidence>
<dbReference type="GO" id="GO:0016787">
    <property type="term" value="F:hydrolase activity"/>
    <property type="evidence" value="ECO:0007669"/>
    <property type="project" value="UniProtKB-KW"/>
</dbReference>
<evidence type="ECO:0000256" key="3">
    <source>
        <dbReference type="ARBA" id="ARBA00022722"/>
    </source>
</evidence>
<dbReference type="Proteomes" id="UP000694228">
    <property type="component" value="Chromosome"/>
</dbReference>
<dbReference type="PANTHER" id="PTHR34139:SF1">
    <property type="entry name" value="RNASE MJ1380-RELATED"/>
    <property type="match status" value="1"/>
</dbReference>
<dbReference type="InterPro" id="IPR008201">
    <property type="entry name" value="HepT-like"/>
</dbReference>
<dbReference type="GO" id="GO:0004540">
    <property type="term" value="F:RNA nuclease activity"/>
    <property type="evidence" value="ECO:0007669"/>
    <property type="project" value="InterPro"/>
</dbReference>
<evidence type="ECO:0000313" key="6">
    <source>
        <dbReference type="EMBL" id="QXO94274.1"/>
    </source>
</evidence>
<accession>A0A8F5ZGA0</accession>
<dbReference type="GO" id="GO:0110001">
    <property type="term" value="C:toxin-antitoxin complex"/>
    <property type="evidence" value="ECO:0007669"/>
    <property type="project" value="InterPro"/>
</dbReference>